<dbReference type="RefSeq" id="WP_275090005.1">
    <property type="nucleotide sequence ID" value="NZ_CP119078.1"/>
</dbReference>
<dbReference type="Pfam" id="PF13511">
    <property type="entry name" value="DUF4124"/>
    <property type="match status" value="1"/>
</dbReference>
<dbReference type="InterPro" id="IPR025392">
    <property type="entry name" value="DUF4124"/>
</dbReference>
<name>A0ABY8AUN3_9GAMM</name>
<evidence type="ECO:0000259" key="1">
    <source>
        <dbReference type="Pfam" id="PF13511"/>
    </source>
</evidence>
<dbReference type="EMBL" id="CP119078">
    <property type="protein sequence ID" value="WED44188.1"/>
    <property type="molecule type" value="Genomic_DNA"/>
</dbReference>
<accession>A0ABY8AUN3</accession>
<proteinExistence type="predicted"/>
<dbReference type="Proteomes" id="UP001222087">
    <property type="component" value="Chromosome"/>
</dbReference>
<sequence length="163" mass="18811">MFLVINPLFAEIYKWIDDQGITHFSDSPHEGGNHIKLPATQYNLVPVPAKKEKVVNQQQKLQPYELTIIQPEDKATIRNNQGKLIVNVHINQLLRPNYQLILVLDGKKVKQSKTTLTFILNGIERGTHNLVVEVLDEKDSVLFTSKPVIFYMHRPYIHPDHKI</sequence>
<gene>
    <name evidence="2" type="ORF">PXX05_05205</name>
</gene>
<feature type="domain" description="DUF4124" evidence="1">
    <location>
        <begin position="9"/>
        <end position="58"/>
    </location>
</feature>
<keyword evidence="3" id="KW-1185">Reference proteome</keyword>
<organism evidence="2 3">
    <name type="scientific">Legionella cardiaca</name>
    <dbReference type="NCBI Taxonomy" id="1071983"/>
    <lineage>
        <taxon>Bacteria</taxon>
        <taxon>Pseudomonadati</taxon>
        <taxon>Pseudomonadota</taxon>
        <taxon>Gammaproteobacteria</taxon>
        <taxon>Legionellales</taxon>
        <taxon>Legionellaceae</taxon>
        <taxon>Legionella</taxon>
    </lineage>
</organism>
<reference evidence="2 3" key="1">
    <citation type="submission" date="2023-02" db="EMBL/GenBank/DDBJ databases">
        <title>Genome Sequence of L. cardiaca H63T.</title>
        <authorList>
            <person name="Lopez A.E."/>
            <person name="Cianciotto N.P."/>
        </authorList>
    </citation>
    <scope>NUCLEOTIDE SEQUENCE [LARGE SCALE GENOMIC DNA]</scope>
    <source>
        <strain evidence="2 3">H63</strain>
    </source>
</reference>
<evidence type="ECO:0000313" key="3">
    <source>
        <dbReference type="Proteomes" id="UP001222087"/>
    </source>
</evidence>
<evidence type="ECO:0000313" key="2">
    <source>
        <dbReference type="EMBL" id="WED44188.1"/>
    </source>
</evidence>
<protein>
    <submittedName>
        <fullName evidence="2">DUF4124 domain-containing protein</fullName>
    </submittedName>
</protein>